<feature type="transmembrane region" description="Helical" evidence="2">
    <location>
        <begin position="12"/>
        <end position="33"/>
    </location>
</feature>
<keyword evidence="4" id="KW-1185">Reference proteome</keyword>
<dbReference type="GO" id="GO:0008643">
    <property type="term" value="P:carbohydrate transport"/>
    <property type="evidence" value="ECO:0007669"/>
    <property type="project" value="InterPro"/>
</dbReference>
<dbReference type="OrthoDB" id="7497462at2"/>
<evidence type="ECO:0000256" key="1">
    <source>
        <dbReference type="ARBA" id="ARBA00009617"/>
    </source>
</evidence>
<keyword evidence="2" id="KW-0472">Membrane</keyword>
<comment type="caution">
    <text evidence="3">The sequence shown here is derived from an EMBL/GenBank/DDBJ whole genome shotgun (WGS) entry which is preliminary data.</text>
</comment>
<dbReference type="PANTHER" id="PTHR11328:SF24">
    <property type="entry name" value="MAJOR FACILITATOR SUPERFAMILY (MFS) PROFILE DOMAIN-CONTAINING PROTEIN"/>
    <property type="match status" value="1"/>
</dbReference>
<dbReference type="AlphaFoldDB" id="A0A2K2G3Q7"/>
<keyword evidence="2" id="KW-0812">Transmembrane</keyword>
<evidence type="ECO:0000256" key="2">
    <source>
        <dbReference type="SAM" id="Phobius"/>
    </source>
</evidence>
<feature type="transmembrane region" description="Helical" evidence="2">
    <location>
        <begin position="326"/>
        <end position="346"/>
    </location>
</feature>
<reference evidence="3 4" key="1">
    <citation type="submission" date="2016-05" db="EMBL/GenBank/DDBJ databases">
        <title>Complete genome sequence of Novosphingobium guangzhouense SA925(T).</title>
        <authorList>
            <person name="Sha S."/>
        </authorList>
    </citation>
    <scope>NUCLEOTIDE SEQUENCE [LARGE SCALE GENOMIC DNA]</scope>
    <source>
        <strain evidence="3 4">SA925</strain>
    </source>
</reference>
<dbReference type="Proteomes" id="UP000236327">
    <property type="component" value="Unassembled WGS sequence"/>
</dbReference>
<dbReference type="InterPro" id="IPR039672">
    <property type="entry name" value="MFS_2"/>
</dbReference>
<feature type="transmembrane region" description="Helical" evidence="2">
    <location>
        <begin position="367"/>
        <end position="392"/>
    </location>
</feature>
<name>A0A2K2G3Q7_9SPHN</name>
<feature type="transmembrane region" description="Helical" evidence="2">
    <location>
        <begin position="273"/>
        <end position="294"/>
    </location>
</feature>
<dbReference type="SUPFAM" id="SSF103473">
    <property type="entry name" value="MFS general substrate transporter"/>
    <property type="match status" value="1"/>
</dbReference>
<dbReference type="PANTHER" id="PTHR11328">
    <property type="entry name" value="MAJOR FACILITATOR SUPERFAMILY DOMAIN-CONTAINING PROTEIN"/>
    <property type="match status" value="1"/>
</dbReference>
<feature type="transmembrane region" description="Helical" evidence="2">
    <location>
        <begin position="45"/>
        <end position="66"/>
    </location>
</feature>
<dbReference type="InterPro" id="IPR036259">
    <property type="entry name" value="MFS_trans_sf"/>
</dbReference>
<dbReference type="Pfam" id="PF13347">
    <property type="entry name" value="MFS_2"/>
    <property type="match status" value="1"/>
</dbReference>
<feature type="transmembrane region" description="Helical" evidence="2">
    <location>
        <begin position="412"/>
        <end position="432"/>
    </location>
</feature>
<feature type="transmembrane region" description="Helical" evidence="2">
    <location>
        <begin position="185"/>
        <end position="207"/>
    </location>
</feature>
<feature type="transmembrane region" description="Helical" evidence="2">
    <location>
        <begin position="301"/>
        <end position="320"/>
    </location>
</feature>
<evidence type="ECO:0008006" key="5">
    <source>
        <dbReference type="Google" id="ProtNLM"/>
    </source>
</evidence>
<protein>
    <recommendedName>
        <fullName evidence="5">MFS transporter</fullName>
    </recommendedName>
</protein>
<comment type="similarity">
    <text evidence="1">Belongs to the sodium:galactoside symporter (TC 2.A.2) family.</text>
</comment>
<dbReference type="Gene3D" id="1.20.1250.20">
    <property type="entry name" value="MFS general substrate transporter like domains"/>
    <property type="match status" value="1"/>
</dbReference>
<sequence length="446" mass="47375">MPEAARDEVRAPLSIAVAWGSGSFCQSLVIYAYSVLVLRYLTDTVGLAAALAGTLMAAFKIYDALLNPVIGWFADRIDTPMGRRRPWMLLGGAFSSASLVIGFNIPLDAPMMEKIVWACVGQFLFSTGFSLFAIPWLAMPQEISGSARQRTQMMAWRVGFSSLAQGAASLSGPMLLAALGMGALAYGTMGWVMGALCLFSALGTVFFTRKARVRTVESTHRPPLGAQFGLLLANRPFLVLVGIKICLYFGLAVAASGMALLTRWVLSVSDYWLGIYTMVSTLALLASQPFWLWLSGRLATRGALACAFALHGLAQLSLFFNHGSVSLLMAQAVLLGAGGGGVFMLSQALLPDVIEHDYRRTGLRRGGAFAGVVSLLETGSSAFALFAMGLALSAGGYVAGTQAGQPAHAIEAIRWCACVLPAMAELLGIVLLTRFRIDPLPAEINA</sequence>
<feature type="transmembrane region" description="Helical" evidence="2">
    <location>
        <begin position="158"/>
        <end position="179"/>
    </location>
</feature>
<feature type="transmembrane region" description="Helical" evidence="2">
    <location>
        <begin position="115"/>
        <end position="137"/>
    </location>
</feature>
<accession>A0A2K2G3Q7</accession>
<evidence type="ECO:0000313" key="3">
    <source>
        <dbReference type="EMBL" id="PNU05628.1"/>
    </source>
</evidence>
<evidence type="ECO:0000313" key="4">
    <source>
        <dbReference type="Proteomes" id="UP000236327"/>
    </source>
</evidence>
<dbReference type="GO" id="GO:0015293">
    <property type="term" value="F:symporter activity"/>
    <property type="evidence" value="ECO:0007669"/>
    <property type="project" value="InterPro"/>
</dbReference>
<organism evidence="3 4">
    <name type="scientific">Novosphingobium guangzhouense</name>
    <dbReference type="NCBI Taxonomy" id="1850347"/>
    <lineage>
        <taxon>Bacteria</taxon>
        <taxon>Pseudomonadati</taxon>
        <taxon>Pseudomonadota</taxon>
        <taxon>Alphaproteobacteria</taxon>
        <taxon>Sphingomonadales</taxon>
        <taxon>Sphingomonadaceae</taxon>
        <taxon>Novosphingobium</taxon>
    </lineage>
</organism>
<proteinExistence type="inferred from homology"/>
<feature type="transmembrane region" description="Helical" evidence="2">
    <location>
        <begin position="87"/>
        <end position="103"/>
    </location>
</feature>
<gene>
    <name evidence="3" type="ORF">A8V01_15880</name>
</gene>
<dbReference type="EMBL" id="LYMM01000024">
    <property type="protein sequence ID" value="PNU05628.1"/>
    <property type="molecule type" value="Genomic_DNA"/>
</dbReference>
<dbReference type="GO" id="GO:0005886">
    <property type="term" value="C:plasma membrane"/>
    <property type="evidence" value="ECO:0007669"/>
    <property type="project" value="TreeGrafter"/>
</dbReference>
<dbReference type="RefSeq" id="WP_103095227.1">
    <property type="nucleotide sequence ID" value="NZ_LYMM01000024.1"/>
</dbReference>
<keyword evidence="2" id="KW-1133">Transmembrane helix</keyword>
<feature type="transmembrane region" description="Helical" evidence="2">
    <location>
        <begin position="237"/>
        <end position="261"/>
    </location>
</feature>